<keyword evidence="1" id="KW-0812">Transmembrane</keyword>
<organism evidence="2 3">
    <name type="scientific">Ktedonospora formicarum</name>
    <dbReference type="NCBI Taxonomy" id="2778364"/>
    <lineage>
        <taxon>Bacteria</taxon>
        <taxon>Bacillati</taxon>
        <taxon>Chloroflexota</taxon>
        <taxon>Ktedonobacteria</taxon>
        <taxon>Ktedonobacterales</taxon>
        <taxon>Ktedonobacteraceae</taxon>
        <taxon>Ktedonospora</taxon>
    </lineage>
</organism>
<dbReference type="Pfam" id="PF06197">
    <property type="entry name" value="DUF998"/>
    <property type="match status" value="1"/>
</dbReference>
<feature type="transmembrane region" description="Helical" evidence="1">
    <location>
        <begin position="194"/>
        <end position="212"/>
    </location>
</feature>
<evidence type="ECO:0000313" key="2">
    <source>
        <dbReference type="EMBL" id="GHO46901.1"/>
    </source>
</evidence>
<dbReference type="RefSeq" id="WP_220196244.1">
    <property type="nucleotide sequence ID" value="NZ_BNJF01000002.1"/>
</dbReference>
<feature type="transmembrane region" description="Helical" evidence="1">
    <location>
        <begin position="164"/>
        <end position="188"/>
    </location>
</feature>
<gene>
    <name evidence="2" type="ORF">KSX_50640</name>
</gene>
<feature type="transmembrane region" description="Helical" evidence="1">
    <location>
        <begin position="131"/>
        <end position="152"/>
    </location>
</feature>
<keyword evidence="3" id="KW-1185">Reference proteome</keyword>
<evidence type="ECO:0008006" key="4">
    <source>
        <dbReference type="Google" id="ProtNLM"/>
    </source>
</evidence>
<comment type="caution">
    <text evidence="2">The sequence shown here is derived from an EMBL/GenBank/DDBJ whole genome shotgun (WGS) entry which is preliminary data.</text>
</comment>
<feature type="transmembrane region" description="Helical" evidence="1">
    <location>
        <begin position="60"/>
        <end position="80"/>
    </location>
</feature>
<name>A0A8J3MUG8_9CHLR</name>
<reference evidence="2" key="1">
    <citation type="submission" date="2020-10" db="EMBL/GenBank/DDBJ databases">
        <title>Taxonomic study of unclassified bacteria belonging to the class Ktedonobacteria.</title>
        <authorList>
            <person name="Yabe S."/>
            <person name="Wang C.M."/>
            <person name="Zheng Y."/>
            <person name="Sakai Y."/>
            <person name="Cavaletti L."/>
            <person name="Monciardini P."/>
            <person name="Donadio S."/>
        </authorList>
    </citation>
    <scope>NUCLEOTIDE SEQUENCE</scope>
    <source>
        <strain evidence="2">SOSP1-1</strain>
    </source>
</reference>
<keyword evidence="1" id="KW-0472">Membrane</keyword>
<sequence length="222" mass="23845">MKAPTKSTQEQPFWIRLLLACGAIGPLLFIVSFLVEGATRPHYSALHHVVSSLSQGEDGWIQITNFIVCGALVFGFAIGLRHALRTGRGSTWGPILLGIFGLGLIGAGIFVTDPLLGYPPGASSTPSIHGILHNLMSLFVFVSLIAACFVLARRDIANPGRQGWALYSIATGILVAIFFVLTDIVALQDGPAGLIQRICIILGWCWISLLAIRLMNKRISIA</sequence>
<evidence type="ECO:0000256" key="1">
    <source>
        <dbReference type="SAM" id="Phobius"/>
    </source>
</evidence>
<dbReference type="Proteomes" id="UP000612362">
    <property type="component" value="Unassembled WGS sequence"/>
</dbReference>
<evidence type="ECO:0000313" key="3">
    <source>
        <dbReference type="Proteomes" id="UP000612362"/>
    </source>
</evidence>
<dbReference type="InterPro" id="IPR009339">
    <property type="entry name" value="DUF998"/>
</dbReference>
<dbReference type="EMBL" id="BNJF01000002">
    <property type="protein sequence ID" value="GHO46901.1"/>
    <property type="molecule type" value="Genomic_DNA"/>
</dbReference>
<feature type="transmembrane region" description="Helical" evidence="1">
    <location>
        <begin position="12"/>
        <end position="35"/>
    </location>
</feature>
<proteinExistence type="predicted"/>
<dbReference type="AlphaFoldDB" id="A0A8J3MUG8"/>
<feature type="transmembrane region" description="Helical" evidence="1">
    <location>
        <begin position="92"/>
        <end position="111"/>
    </location>
</feature>
<protein>
    <recommendedName>
        <fullName evidence="4">DUF998 domain-containing protein</fullName>
    </recommendedName>
</protein>
<accession>A0A8J3MUG8</accession>
<keyword evidence="1" id="KW-1133">Transmembrane helix</keyword>